<proteinExistence type="predicted"/>
<name>A0A195FJF4_9HYME</name>
<accession>A0A195FJF4</accession>
<evidence type="ECO:0000313" key="2">
    <source>
        <dbReference type="Proteomes" id="UP000078541"/>
    </source>
</evidence>
<gene>
    <name evidence="1" type="ORF">ALC56_04842</name>
</gene>
<keyword evidence="2" id="KW-1185">Reference proteome</keyword>
<reference evidence="1 2" key="1">
    <citation type="submission" date="2016-03" db="EMBL/GenBank/DDBJ databases">
        <title>Trachymyrmex septentrionalis WGS genome.</title>
        <authorList>
            <person name="Nygaard S."/>
            <person name="Hu H."/>
            <person name="Boomsma J."/>
            <person name="Zhang G."/>
        </authorList>
    </citation>
    <scope>NUCLEOTIDE SEQUENCE [LARGE SCALE GENOMIC DNA]</scope>
    <source>
        <strain evidence="1">Tsep2-gDNA-1</strain>
        <tissue evidence="1">Whole body</tissue>
    </source>
</reference>
<dbReference type="Proteomes" id="UP000078541">
    <property type="component" value="Unassembled WGS sequence"/>
</dbReference>
<protein>
    <submittedName>
        <fullName evidence="1">Uncharacterized protein</fullName>
    </submittedName>
</protein>
<dbReference type="AlphaFoldDB" id="A0A195FJF4"/>
<evidence type="ECO:0000313" key="1">
    <source>
        <dbReference type="EMBL" id="KYN40533.1"/>
    </source>
</evidence>
<dbReference type="EMBL" id="KQ981522">
    <property type="protein sequence ID" value="KYN40533.1"/>
    <property type="molecule type" value="Genomic_DNA"/>
</dbReference>
<organism evidence="1 2">
    <name type="scientific">Trachymyrmex septentrionalis</name>
    <dbReference type="NCBI Taxonomy" id="34720"/>
    <lineage>
        <taxon>Eukaryota</taxon>
        <taxon>Metazoa</taxon>
        <taxon>Ecdysozoa</taxon>
        <taxon>Arthropoda</taxon>
        <taxon>Hexapoda</taxon>
        <taxon>Insecta</taxon>
        <taxon>Pterygota</taxon>
        <taxon>Neoptera</taxon>
        <taxon>Endopterygota</taxon>
        <taxon>Hymenoptera</taxon>
        <taxon>Apocrita</taxon>
        <taxon>Aculeata</taxon>
        <taxon>Formicoidea</taxon>
        <taxon>Formicidae</taxon>
        <taxon>Myrmicinae</taxon>
        <taxon>Trachymyrmex</taxon>
    </lineage>
</organism>
<sequence>MFIKGLPLERGESVDYKNEGTTFEVVTTLWQPGIYQIELKQQIESLAEKLLLEKSSVKRKILLDNNSTYNNASIEVDKEEPATAETDK</sequence>